<feature type="transmembrane region" description="Helical" evidence="9">
    <location>
        <begin position="58"/>
        <end position="77"/>
    </location>
</feature>
<evidence type="ECO:0000256" key="2">
    <source>
        <dbReference type="ARBA" id="ARBA00007520"/>
    </source>
</evidence>
<evidence type="ECO:0000313" key="12">
    <source>
        <dbReference type="Proteomes" id="UP000306985"/>
    </source>
</evidence>
<evidence type="ECO:0000313" key="11">
    <source>
        <dbReference type="EMBL" id="TKV57177.1"/>
    </source>
</evidence>
<dbReference type="SUPFAM" id="SSF103473">
    <property type="entry name" value="MFS general substrate transporter"/>
    <property type="match status" value="1"/>
</dbReference>
<dbReference type="EMBL" id="SZZH01000006">
    <property type="protein sequence ID" value="TKV57177.1"/>
    <property type="molecule type" value="Genomic_DNA"/>
</dbReference>
<keyword evidence="12" id="KW-1185">Reference proteome</keyword>
<keyword evidence="4" id="KW-1003">Cell membrane</keyword>
<keyword evidence="5 9" id="KW-0812">Transmembrane</keyword>
<dbReference type="InterPro" id="IPR004638">
    <property type="entry name" value="EmrB-like"/>
</dbReference>
<protein>
    <submittedName>
        <fullName evidence="11">MFS transporter</fullName>
    </submittedName>
</protein>
<keyword evidence="6 9" id="KW-1133">Transmembrane helix</keyword>
<name>A0A4U6QAY4_9ACTN</name>
<feature type="transmembrane region" description="Helical" evidence="9">
    <location>
        <begin position="146"/>
        <end position="165"/>
    </location>
</feature>
<comment type="similarity">
    <text evidence="2">Belongs to the major facilitator superfamily. TCR/Tet family.</text>
</comment>
<feature type="transmembrane region" description="Helical" evidence="9">
    <location>
        <begin position="279"/>
        <end position="300"/>
    </location>
</feature>
<dbReference type="InterPro" id="IPR036259">
    <property type="entry name" value="MFS_trans_sf"/>
</dbReference>
<dbReference type="AlphaFoldDB" id="A0A4U6QAY4"/>
<evidence type="ECO:0000256" key="8">
    <source>
        <dbReference type="SAM" id="MobiDB-lite"/>
    </source>
</evidence>
<dbReference type="GO" id="GO:0022857">
    <property type="term" value="F:transmembrane transporter activity"/>
    <property type="evidence" value="ECO:0007669"/>
    <property type="project" value="InterPro"/>
</dbReference>
<dbReference type="Proteomes" id="UP000306985">
    <property type="component" value="Unassembled WGS sequence"/>
</dbReference>
<dbReference type="NCBIfam" id="TIGR00711">
    <property type="entry name" value="efflux_EmrB"/>
    <property type="match status" value="1"/>
</dbReference>
<sequence>MLLSSLDQTIVSTAMPTIVGDLGGVAHMTWVTTAYLLATTIAMPIYGKFGDIFGRRNLFLIAIALFTLASLGAALSTNFWEFVVFRGIQGLGGGGLMILSQAIIADIVPARERGKYLAPMGAVFGVSSIGGPLLGGLFTDHLSWEWCFWINIPVGVIAFAIAWKTLSLPRKHNTSRVDYLGIVLLSAATTCLILFTDWGGKQYEWTSPTILGLMAAFVAAVIAFIVVENRAEQPVIPLALFRNRAFVLATTIGLVLGLAMFSALAFMPTFLQMASGTSASVSGLLMIPMIVGLIGTLTVSMRHITKTGRYKIFPILGAVVTALGMLWMTTLAGNTPIWLICAMLFVLGAGLGFIMQVIVLVVQNAVDPHDVGTATSTNNYFREVGASLGVAIFGSIFTSRLVEGLGSAFAANPAQAATSGLDPASLVPAQVKAVGEPLHTAIVDSYASALAPVFWYLIPAVLVALVLAFWLPEIPLSDEAGMIARGEAVADESALAGLAPVSVTDESDPVLAVPSPGSDGDRPTDGRHAAR</sequence>
<evidence type="ECO:0000259" key="10">
    <source>
        <dbReference type="PROSITE" id="PS50850"/>
    </source>
</evidence>
<evidence type="ECO:0000256" key="1">
    <source>
        <dbReference type="ARBA" id="ARBA00004651"/>
    </source>
</evidence>
<dbReference type="Gene3D" id="1.20.1720.10">
    <property type="entry name" value="Multidrug resistance protein D"/>
    <property type="match status" value="1"/>
</dbReference>
<dbReference type="InterPro" id="IPR020846">
    <property type="entry name" value="MFS_dom"/>
</dbReference>
<evidence type="ECO:0000256" key="4">
    <source>
        <dbReference type="ARBA" id="ARBA00022475"/>
    </source>
</evidence>
<feature type="transmembrane region" description="Helical" evidence="9">
    <location>
        <begin position="25"/>
        <end position="46"/>
    </location>
</feature>
<evidence type="ECO:0000256" key="5">
    <source>
        <dbReference type="ARBA" id="ARBA00022692"/>
    </source>
</evidence>
<evidence type="ECO:0000256" key="6">
    <source>
        <dbReference type="ARBA" id="ARBA00022989"/>
    </source>
</evidence>
<dbReference type="FunFam" id="1.20.1720.10:FF:000004">
    <property type="entry name" value="EmrB/QacA family drug resistance transporter"/>
    <property type="match status" value="1"/>
</dbReference>
<dbReference type="CDD" id="cd17502">
    <property type="entry name" value="MFS_Azr1_MDR_like"/>
    <property type="match status" value="1"/>
</dbReference>
<gene>
    <name evidence="11" type="ORF">FDO65_19955</name>
</gene>
<organism evidence="11 12">
    <name type="scientific">Nakamurella flava</name>
    <dbReference type="NCBI Taxonomy" id="2576308"/>
    <lineage>
        <taxon>Bacteria</taxon>
        <taxon>Bacillati</taxon>
        <taxon>Actinomycetota</taxon>
        <taxon>Actinomycetes</taxon>
        <taxon>Nakamurellales</taxon>
        <taxon>Nakamurellaceae</taxon>
        <taxon>Nakamurella</taxon>
    </lineage>
</organism>
<feature type="domain" description="Major facilitator superfamily (MFS) profile" evidence="10">
    <location>
        <begin position="1"/>
        <end position="476"/>
    </location>
</feature>
<dbReference type="PROSITE" id="PS50850">
    <property type="entry name" value="MFS"/>
    <property type="match status" value="1"/>
</dbReference>
<feature type="transmembrane region" description="Helical" evidence="9">
    <location>
        <begin position="208"/>
        <end position="227"/>
    </location>
</feature>
<comment type="caution">
    <text evidence="11">The sequence shown here is derived from an EMBL/GenBank/DDBJ whole genome shotgun (WGS) entry which is preliminary data.</text>
</comment>
<proteinExistence type="inferred from homology"/>
<feature type="transmembrane region" description="Helical" evidence="9">
    <location>
        <begin position="116"/>
        <end position="134"/>
    </location>
</feature>
<evidence type="ECO:0000256" key="3">
    <source>
        <dbReference type="ARBA" id="ARBA00022448"/>
    </source>
</evidence>
<feature type="transmembrane region" description="Helical" evidence="9">
    <location>
        <begin position="383"/>
        <end position="402"/>
    </location>
</feature>
<dbReference type="GO" id="GO:0005886">
    <property type="term" value="C:plasma membrane"/>
    <property type="evidence" value="ECO:0007669"/>
    <property type="project" value="UniProtKB-SubCell"/>
</dbReference>
<dbReference type="Pfam" id="PF07690">
    <property type="entry name" value="MFS_1"/>
    <property type="match status" value="1"/>
</dbReference>
<feature type="transmembrane region" description="Helical" evidence="9">
    <location>
        <begin position="337"/>
        <end position="362"/>
    </location>
</feature>
<feature type="transmembrane region" description="Helical" evidence="9">
    <location>
        <begin position="312"/>
        <end position="331"/>
    </location>
</feature>
<dbReference type="OrthoDB" id="7375466at2"/>
<dbReference type="Gene3D" id="1.20.1250.20">
    <property type="entry name" value="MFS general substrate transporter like domains"/>
    <property type="match status" value="1"/>
</dbReference>
<evidence type="ECO:0000256" key="7">
    <source>
        <dbReference type="ARBA" id="ARBA00023136"/>
    </source>
</evidence>
<feature type="transmembrane region" description="Helical" evidence="9">
    <location>
        <begin position="453"/>
        <end position="472"/>
    </location>
</feature>
<accession>A0A4U6QAY4</accession>
<keyword evidence="3" id="KW-0813">Transport</keyword>
<feature type="compositionally biased region" description="Basic and acidic residues" evidence="8">
    <location>
        <begin position="519"/>
        <end position="531"/>
    </location>
</feature>
<feature type="transmembrane region" description="Helical" evidence="9">
    <location>
        <begin position="247"/>
        <end position="267"/>
    </location>
</feature>
<dbReference type="PANTHER" id="PTHR23501:SF197">
    <property type="entry name" value="COMD"/>
    <property type="match status" value="1"/>
</dbReference>
<dbReference type="PANTHER" id="PTHR23501">
    <property type="entry name" value="MAJOR FACILITATOR SUPERFAMILY"/>
    <property type="match status" value="1"/>
</dbReference>
<feature type="transmembrane region" description="Helical" evidence="9">
    <location>
        <begin position="83"/>
        <end position="104"/>
    </location>
</feature>
<feature type="transmembrane region" description="Helical" evidence="9">
    <location>
        <begin position="177"/>
        <end position="196"/>
    </location>
</feature>
<evidence type="ECO:0000256" key="9">
    <source>
        <dbReference type="SAM" id="Phobius"/>
    </source>
</evidence>
<feature type="region of interest" description="Disordered" evidence="8">
    <location>
        <begin position="506"/>
        <end position="531"/>
    </location>
</feature>
<comment type="subcellular location">
    <subcellularLocation>
        <location evidence="1">Cell membrane</location>
        <topology evidence="1">Multi-pass membrane protein</topology>
    </subcellularLocation>
</comment>
<dbReference type="InterPro" id="IPR011701">
    <property type="entry name" value="MFS"/>
</dbReference>
<dbReference type="PRINTS" id="PR01036">
    <property type="entry name" value="TCRTETB"/>
</dbReference>
<reference evidence="11 12" key="1">
    <citation type="submission" date="2019-05" db="EMBL/GenBank/DDBJ databases">
        <title>Nakamurella sp. N5BH11, whole genome shotgun sequence.</title>
        <authorList>
            <person name="Tuo L."/>
        </authorList>
    </citation>
    <scope>NUCLEOTIDE SEQUENCE [LARGE SCALE GENOMIC DNA]</scope>
    <source>
        <strain evidence="11 12">N5BH11</strain>
    </source>
</reference>
<keyword evidence="7 9" id="KW-0472">Membrane</keyword>